<keyword evidence="2" id="KW-0812">Transmembrane</keyword>
<feature type="transmembrane region" description="Helical" evidence="2">
    <location>
        <begin position="125"/>
        <end position="145"/>
    </location>
</feature>
<gene>
    <name evidence="4" type="ORF">EGW08_019635</name>
</gene>
<dbReference type="PANTHER" id="PTHR46043">
    <property type="entry name" value="ARM REPEAT SUPERFAMILY PROTEIN"/>
    <property type="match status" value="1"/>
</dbReference>
<name>A0A3S1AUL4_ELYCH</name>
<comment type="caution">
    <text evidence="4">The sequence shown here is derived from an EMBL/GenBank/DDBJ whole genome shotgun (WGS) entry which is preliminary data.</text>
</comment>
<dbReference type="Gene3D" id="1.25.10.10">
    <property type="entry name" value="Leucine-rich Repeat Variant"/>
    <property type="match status" value="1"/>
</dbReference>
<dbReference type="InterPro" id="IPR029071">
    <property type="entry name" value="Ubiquitin-like_domsf"/>
</dbReference>
<protein>
    <recommendedName>
        <fullName evidence="3">Ubiquitin-like domain-containing protein</fullName>
    </recommendedName>
</protein>
<feature type="domain" description="Ubiquitin-like" evidence="3">
    <location>
        <begin position="1"/>
        <end position="75"/>
    </location>
</feature>
<dbReference type="OrthoDB" id="7537227at2759"/>
<organism evidence="4 5">
    <name type="scientific">Elysia chlorotica</name>
    <name type="common">Eastern emerald elysia</name>
    <name type="synonym">Sea slug</name>
    <dbReference type="NCBI Taxonomy" id="188477"/>
    <lineage>
        <taxon>Eukaryota</taxon>
        <taxon>Metazoa</taxon>
        <taxon>Spiralia</taxon>
        <taxon>Lophotrochozoa</taxon>
        <taxon>Mollusca</taxon>
        <taxon>Gastropoda</taxon>
        <taxon>Heterobranchia</taxon>
        <taxon>Euthyneura</taxon>
        <taxon>Panpulmonata</taxon>
        <taxon>Sacoglossa</taxon>
        <taxon>Placobranchoidea</taxon>
        <taxon>Plakobranchidae</taxon>
        <taxon>Elysia</taxon>
    </lineage>
</organism>
<feature type="transmembrane region" description="Helical" evidence="2">
    <location>
        <begin position="151"/>
        <end position="172"/>
    </location>
</feature>
<keyword evidence="5" id="KW-1185">Reference proteome</keyword>
<dbReference type="PROSITE" id="PS50053">
    <property type="entry name" value="UBIQUITIN_2"/>
    <property type="match status" value="1"/>
</dbReference>
<dbReference type="InterPro" id="IPR011989">
    <property type="entry name" value="ARM-like"/>
</dbReference>
<dbReference type="CDD" id="cd17039">
    <property type="entry name" value="Ubl_ubiquitin_like"/>
    <property type="match status" value="1"/>
</dbReference>
<evidence type="ECO:0000313" key="5">
    <source>
        <dbReference type="Proteomes" id="UP000271974"/>
    </source>
</evidence>
<evidence type="ECO:0000256" key="1">
    <source>
        <dbReference type="SAM" id="MobiDB-lite"/>
    </source>
</evidence>
<dbReference type="PANTHER" id="PTHR46043:SF13">
    <property type="entry name" value="ARM REPEAT SUPERFAMILY PROTEIN"/>
    <property type="match status" value="1"/>
</dbReference>
<evidence type="ECO:0000256" key="2">
    <source>
        <dbReference type="SAM" id="Phobius"/>
    </source>
</evidence>
<feature type="region of interest" description="Disordered" evidence="1">
    <location>
        <begin position="609"/>
        <end position="630"/>
    </location>
</feature>
<dbReference type="SUPFAM" id="SSF54236">
    <property type="entry name" value="Ubiquitin-like"/>
    <property type="match status" value="1"/>
</dbReference>
<evidence type="ECO:0000259" key="3">
    <source>
        <dbReference type="PROSITE" id="PS50053"/>
    </source>
</evidence>
<dbReference type="SUPFAM" id="SSF48371">
    <property type="entry name" value="ARM repeat"/>
    <property type="match status" value="1"/>
</dbReference>
<keyword evidence="2" id="KW-1133">Transmembrane helix</keyword>
<reference evidence="4 5" key="1">
    <citation type="submission" date="2019-01" db="EMBL/GenBank/DDBJ databases">
        <title>A draft genome assembly of the solar-powered sea slug Elysia chlorotica.</title>
        <authorList>
            <person name="Cai H."/>
            <person name="Li Q."/>
            <person name="Fang X."/>
            <person name="Li J."/>
            <person name="Curtis N.E."/>
            <person name="Altenburger A."/>
            <person name="Shibata T."/>
            <person name="Feng M."/>
            <person name="Maeda T."/>
            <person name="Schwartz J.A."/>
            <person name="Shigenobu S."/>
            <person name="Lundholm N."/>
            <person name="Nishiyama T."/>
            <person name="Yang H."/>
            <person name="Hasebe M."/>
            <person name="Li S."/>
            <person name="Pierce S.K."/>
            <person name="Wang J."/>
        </authorList>
    </citation>
    <scope>NUCLEOTIDE SEQUENCE [LARGE SCALE GENOMIC DNA]</scope>
    <source>
        <strain evidence="4">EC2010</strain>
        <tissue evidence="4">Whole organism of an adult</tissue>
    </source>
</reference>
<dbReference type="AlphaFoldDB" id="A0A3S1AUL4"/>
<feature type="transmembrane region" description="Helical" evidence="2">
    <location>
        <begin position="184"/>
        <end position="210"/>
    </location>
</feature>
<keyword evidence="2" id="KW-0472">Membrane</keyword>
<accession>A0A3S1AUL4</accession>
<evidence type="ECO:0000313" key="4">
    <source>
        <dbReference type="EMBL" id="RUS72600.1"/>
    </source>
</evidence>
<dbReference type="STRING" id="188477.A0A3S1AUL4"/>
<proteinExistence type="predicted"/>
<dbReference type="SMART" id="SM00213">
    <property type="entry name" value="UBQ"/>
    <property type="match status" value="1"/>
</dbReference>
<dbReference type="Proteomes" id="UP000271974">
    <property type="component" value="Unassembled WGS sequence"/>
</dbReference>
<dbReference type="Gene3D" id="3.10.20.90">
    <property type="entry name" value="Phosphatidylinositol 3-kinase Catalytic Subunit, Chain A, domain 1"/>
    <property type="match status" value="1"/>
</dbReference>
<feature type="transmembrane region" description="Helical" evidence="2">
    <location>
        <begin position="230"/>
        <end position="253"/>
    </location>
</feature>
<dbReference type="Pfam" id="PF00240">
    <property type="entry name" value="ubiquitin"/>
    <property type="match status" value="1"/>
</dbReference>
<dbReference type="EMBL" id="RQTK01001044">
    <property type="protein sequence ID" value="RUS72600.1"/>
    <property type="molecule type" value="Genomic_DNA"/>
</dbReference>
<dbReference type="InterPro" id="IPR016024">
    <property type="entry name" value="ARM-type_fold"/>
</dbReference>
<sequence length="630" mass="71208">MIIYVQNKAFPHKTFVTSAKPRDKIARVRAQLLHILYELGKDDHLFRLRYKGQMLRDAFTLQDYEIGDNAILTMMPVGKSQEMLMEIRSISSSEFSFDIHGQPANVKNALEAEIKTFDQREKMVVNFKALLNVHLLFVFLSMMTVHWYSVFWLFVCWLLGVWFVPTYSRIVGFVGNTSHLKIQFCIGVLVVSVACLAATLYFCISGWLFVASGECSDWVENGHCSHKKMYTASFFTLHALTLLLTIVMGVFMLKNFRVDIGDFIERFLVQERNIEQVMEMARTGKVKEKRAAAYDLAAMAASSEDNKFRIVAEGGLDVLTTMALSRDEVIQEHAVEALAELLTIPSIQVTDQWHKQVVVMILTPFHPPSLTPSLTHNDMYLMSINERCVYPRRLDDLVHAAHEGTILCQRTIASIFLELIFNAEIRAQIASRNTPTQALVHLCQTNDPDTLRFSLQSLEVLAIESADLICAQEDLIGLLLDLPFRTVDEKLFLLAGKILLYYAENKETCEQLLSHAQARDALGVFGKSRDAILQKVTVKIIFCCLEYPDTKAKAKHAGMEEVLQYIRDHAADKETWDMAEQSLQLCRSADDLSGLPTLSTLEKLSKMESKHGKLNGSQSSLGSSIKKDAI</sequence>
<dbReference type="InterPro" id="IPR000626">
    <property type="entry name" value="Ubiquitin-like_dom"/>
</dbReference>